<dbReference type="InterPro" id="IPR016181">
    <property type="entry name" value="Acyl_CoA_acyltransferase"/>
</dbReference>
<feature type="domain" description="N-acetyltransferase" evidence="1">
    <location>
        <begin position="7"/>
        <end position="166"/>
    </location>
</feature>
<dbReference type="EMBL" id="QUMU01000019">
    <property type="protein sequence ID" value="REG22650.1"/>
    <property type="molecule type" value="Genomic_DNA"/>
</dbReference>
<dbReference type="GO" id="GO:0016747">
    <property type="term" value="F:acyltransferase activity, transferring groups other than amino-acyl groups"/>
    <property type="evidence" value="ECO:0007669"/>
    <property type="project" value="InterPro"/>
</dbReference>
<reference evidence="3 5" key="2">
    <citation type="submission" date="2018-08" db="EMBL/GenBank/DDBJ databases">
        <title>Genomic Encyclopedia of Archaeal and Bacterial Type Strains, Phase II (KMG-II): from individual species to whole genera.</title>
        <authorList>
            <person name="Goeker M."/>
        </authorList>
    </citation>
    <scope>NUCLEOTIDE SEQUENCE [LARGE SCALE GENOMIC DNA]</scope>
    <source>
        <strain evidence="3 5">DSM 2261</strain>
    </source>
</reference>
<reference evidence="2 4" key="1">
    <citation type="submission" date="2015-05" db="EMBL/GenBank/DDBJ databases">
        <title>Genome assembly of Archangium gephyra DSM 2261.</title>
        <authorList>
            <person name="Sharma G."/>
            <person name="Subramanian S."/>
        </authorList>
    </citation>
    <scope>NUCLEOTIDE SEQUENCE [LARGE SCALE GENOMIC DNA]</scope>
    <source>
        <strain evidence="2 4">DSM 2261</strain>
    </source>
</reference>
<dbReference type="InterPro" id="IPR000182">
    <property type="entry name" value="GNAT_dom"/>
</dbReference>
<dbReference type="PROSITE" id="PS51186">
    <property type="entry name" value="GNAT"/>
    <property type="match status" value="1"/>
</dbReference>
<accession>A0AAC8TF25</accession>
<dbReference type="AlphaFoldDB" id="A0AAC8TF25"/>
<keyword evidence="5" id="KW-1185">Reference proteome</keyword>
<dbReference type="RefSeq" id="WP_047857592.1">
    <property type="nucleotide sequence ID" value="NZ_CP011509.1"/>
</dbReference>
<evidence type="ECO:0000313" key="2">
    <source>
        <dbReference type="EMBL" id="AKJ03568.1"/>
    </source>
</evidence>
<evidence type="ECO:0000313" key="5">
    <source>
        <dbReference type="Proteomes" id="UP000256345"/>
    </source>
</evidence>
<organism evidence="2 4">
    <name type="scientific">Archangium gephyra</name>
    <dbReference type="NCBI Taxonomy" id="48"/>
    <lineage>
        <taxon>Bacteria</taxon>
        <taxon>Pseudomonadati</taxon>
        <taxon>Myxococcota</taxon>
        <taxon>Myxococcia</taxon>
        <taxon>Myxococcales</taxon>
        <taxon>Cystobacterineae</taxon>
        <taxon>Archangiaceae</taxon>
        <taxon>Archangium</taxon>
    </lineage>
</organism>
<dbReference type="Proteomes" id="UP000035579">
    <property type="component" value="Chromosome"/>
</dbReference>
<dbReference type="Gene3D" id="3.40.630.30">
    <property type="match status" value="1"/>
</dbReference>
<evidence type="ECO:0000313" key="4">
    <source>
        <dbReference type="Proteomes" id="UP000035579"/>
    </source>
</evidence>
<sequence length="168" mass="18808">MTPPCRPSFRPVTASDDAFLFELYASTRAEELAAWGWSAAQQEPFLRMQWLAQKRGYEARYPSEGHCILEHDGRPLGRLWVVRGEHELLLVDVTLLPTYRGTGLGTSVLRALQEEAAAAGKPLRLHVLRNNPALRLYTRLGFTPMAEAGQGTPEPYVALEWVPPRRAG</sequence>
<dbReference type="SUPFAM" id="SSF55729">
    <property type="entry name" value="Acyl-CoA N-acyltransferases (Nat)"/>
    <property type="match status" value="1"/>
</dbReference>
<proteinExistence type="predicted"/>
<protein>
    <submittedName>
        <fullName evidence="3">Acetyltransferase (GNAT) family protein</fullName>
    </submittedName>
    <submittedName>
        <fullName evidence="2">Acetyltransferase, GNAT family</fullName>
    </submittedName>
</protein>
<evidence type="ECO:0000259" key="1">
    <source>
        <dbReference type="PROSITE" id="PS51186"/>
    </source>
</evidence>
<dbReference type="EMBL" id="CP011509">
    <property type="protein sequence ID" value="AKJ03568.1"/>
    <property type="molecule type" value="Genomic_DNA"/>
</dbReference>
<evidence type="ECO:0000313" key="3">
    <source>
        <dbReference type="EMBL" id="REG22650.1"/>
    </source>
</evidence>
<dbReference type="Pfam" id="PF00583">
    <property type="entry name" value="Acetyltransf_1"/>
    <property type="match status" value="1"/>
</dbReference>
<dbReference type="Proteomes" id="UP000256345">
    <property type="component" value="Unassembled WGS sequence"/>
</dbReference>
<gene>
    <name evidence="2" type="ORF">AA314_05194</name>
    <name evidence="3" type="ORF">ATI61_119182</name>
</gene>
<dbReference type="KEGG" id="age:AA314_05194"/>
<name>A0AAC8TF25_9BACT</name>
<dbReference type="CDD" id="cd04301">
    <property type="entry name" value="NAT_SF"/>
    <property type="match status" value="1"/>
</dbReference>